<comment type="caution">
    <text evidence="3">The sequence shown here is derived from an EMBL/GenBank/DDBJ whole genome shotgun (WGS) entry which is preliminary data.</text>
</comment>
<feature type="compositionally biased region" description="Basic and acidic residues" evidence="1">
    <location>
        <begin position="89"/>
        <end position="103"/>
    </location>
</feature>
<feature type="compositionally biased region" description="Low complexity" evidence="1">
    <location>
        <begin position="437"/>
        <end position="447"/>
    </location>
</feature>
<dbReference type="Pfam" id="PF07714">
    <property type="entry name" value="PK_Tyr_Ser-Thr"/>
    <property type="match status" value="1"/>
</dbReference>
<feature type="compositionally biased region" description="Low complexity" evidence="1">
    <location>
        <begin position="8"/>
        <end position="51"/>
    </location>
</feature>
<evidence type="ECO:0000259" key="2">
    <source>
        <dbReference type="Pfam" id="PF07714"/>
    </source>
</evidence>
<feature type="domain" description="Serine-threonine/tyrosine-protein kinase catalytic" evidence="2">
    <location>
        <begin position="688"/>
        <end position="766"/>
    </location>
</feature>
<feature type="region of interest" description="Disordered" evidence="1">
    <location>
        <begin position="292"/>
        <end position="525"/>
    </location>
</feature>
<feature type="compositionally biased region" description="Low complexity" evidence="1">
    <location>
        <begin position="875"/>
        <end position="898"/>
    </location>
</feature>
<feature type="compositionally biased region" description="Low complexity" evidence="1">
    <location>
        <begin position="159"/>
        <end position="196"/>
    </location>
</feature>
<dbReference type="Proteomes" id="UP001054857">
    <property type="component" value="Unassembled WGS sequence"/>
</dbReference>
<dbReference type="EMBL" id="BMAR01000024">
    <property type="protein sequence ID" value="GFR48522.1"/>
    <property type="molecule type" value="Genomic_DNA"/>
</dbReference>
<dbReference type="PANTHER" id="PTHR44329:SF289">
    <property type="entry name" value="SERINE_THREONINE-PROTEIN KINASE VIK"/>
    <property type="match status" value="1"/>
</dbReference>
<dbReference type="Gene3D" id="1.10.510.10">
    <property type="entry name" value="Transferase(Phosphotransferase) domain 1"/>
    <property type="match status" value="1"/>
</dbReference>
<dbReference type="GO" id="GO:0004674">
    <property type="term" value="F:protein serine/threonine kinase activity"/>
    <property type="evidence" value="ECO:0007669"/>
    <property type="project" value="TreeGrafter"/>
</dbReference>
<feature type="compositionally biased region" description="Polar residues" evidence="1">
    <location>
        <begin position="327"/>
        <end position="339"/>
    </location>
</feature>
<proteinExistence type="predicted"/>
<evidence type="ECO:0000256" key="1">
    <source>
        <dbReference type="SAM" id="MobiDB-lite"/>
    </source>
</evidence>
<dbReference type="InterPro" id="IPR011009">
    <property type="entry name" value="Kinase-like_dom_sf"/>
</dbReference>
<organism evidence="3 4">
    <name type="scientific">Astrephomene gubernaculifera</name>
    <dbReference type="NCBI Taxonomy" id="47775"/>
    <lineage>
        <taxon>Eukaryota</taxon>
        <taxon>Viridiplantae</taxon>
        <taxon>Chlorophyta</taxon>
        <taxon>core chlorophytes</taxon>
        <taxon>Chlorophyceae</taxon>
        <taxon>CS clade</taxon>
        <taxon>Chlamydomonadales</taxon>
        <taxon>Astrephomenaceae</taxon>
        <taxon>Astrephomene</taxon>
    </lineage>
</organism>
<sequence length="1153" mass="111438">GGGGQGMGMQQRQQPATAPATRGALAAAAAPSAGGRPPESSLASQLASPASKRTLPTVAEAVGGAGGASGGGGPVAEAVSRQDLSSQSEPRRSDGGVEGHVSDPDVSTAVGRLAWLTSCFSGGGGGIDAAPAAVSAVPHGTARANGAAVPDGLGKEAKPGPAAAPAPAGSAVAAAPAAQQTPQARRLAAPAAPASGLGVGLGAGRGARQEPQQVLPRPPPPPAQPQLPLGEALELLICVAEALRNLHRRGVTHGALTPQTIQVQLLMPPAAAAAAEAAPVDATGGAVAGVAEEQPRTETQLDGRKQQEEGSPAKIGIQGEQRAEQGPPQNSRTPESNPGTPGKDSKSTPAATAPPSTSTSTANPDGIRPASDAGNAADVLPSAPSPFTSSFISPFAAAAATAAASPGSPSPSPPLRSHPHSPIARVGGAGNVPTSPTTDAAAAATAAGKPTISSPQGRPPLPLPPSSALSAATASTRSGRTRPAQNPRFSAVGGDSASKPAATNAESAAAADTAPPSGGGGGGRTVRTLSALLPLPAVGPAVLQLQTWGRARPMGLPRDHLLWCAPEILNPNGPGAAAGQLPLFGRRSGGGSGGGSTGTLGLGPLDRSLGCRGLGAAMGASNARGVRGGGNGGNQRAFFDGSYGGMSYGASMGASRRARYNGGGGTAATVGSAEYPGAGGSAGAASGITPSCDVYSLGLLMWHVVSGQTPFHHLTTPEQVLRVKEVGYLDEQLPFSSGLPQAYVRLARRCWSLLPLQRPSIRVVLAEMRSLQAELEGRTPARDPRDMRGLGSSLGDFTYDSRLSFTLSVALSSRELGLEDCTLPARPPLELAFGVASQSRVEGGGSEAGYAGGAGADGSATGVAAAAAPPPPLPLTASLPPGLLTALTAPRAPTSRRGSAGGGGGLMDDEDYSDRFTDTNEHTEASVTPVSSPLMKDGTTGRGGNNSMAGRMVAAMASRSFRLVGCGGGGGGGGRSGRGGAPGPYVGGFALAGGSTGRSAAGTAAAAAASAAAGGWLTNADGVRRGGGGVAGASGNWCSGDGEGSSVGGAAGGGAGGGGGGGVHGRSGGGGKPRTSSSSSSSTGRHASSGNIADRHAFKRLAAGGGGGGGSSKSLLGATATRVTGVALMPRGEAAAAAVAGVTASSAHTGGAK</sequence>
<dbReference type="InterPro" id="IPR001245">
    <property type="entry name" value="Ser-Thr/Tyr_kinase_cat_dom"/>
</dbReference>
<keyword evidence="4" id="KW-1185">Reference proteome</keyword>
<dbReference type="AlphaFoldDB" id="A0AAD3DXE8"/>
<protein>
    <recommendedName>
        <fullName evidence="2">Serine-threonine/tyrosine-protein kinase catalytic domain-containing protein</fullName>
    </recommendedName>
</protein>
<feature type="compositionally biased region" description="Gly residues" evidence="1">
    <location>
        <begin position="63"/>
        <end position="74"/>
    </location>
</feature>
<feature type="compositionally biased region" description="Low complexity" evidence="1">
    <location>
        <begin position="347"/>
        <end position="362"/>
    </location>
</feature>
<evidence type="ECO:0000313" key="3">
    <source>
        <dbReference type="EMBL" id="GFR48522.1"/>
    </source>
</evidence>
<dbReference type="SUPFAM" id="SSF56112">
    <property type="entry name" value="Protein kinase-like (PK-like)"/>
    <property type="match status" value="1"/>
</dbReference>
<gene>
    <name evidence="3" type="ORF">Agub_g10417</name>
</gene>
<accession>A0AAD3DXE8</accession>
<feature type="region of interest" description="Disordered" evidence="1">
    <location>
        <begin position="1049"/>
        <end position="1093"/>
    </location>
</feature>
<feature type="compositionally biased region" description="Basic and acidic residues" evidence="1">
    <location>
        <begin position="293"/>
        <end position="308"/>
    </location>
</feature>
<dbReference type="PANTHER" id="PTHR44329">
    <property type="entry name" value="SERINE/THREONINE-PROTEIN KINASE TNNI3K-RELATED"/>
    <property type="match status" value="1"/>
</dbReference>
<evidence type="ECO:0000313" key="4">
    <source>
        <dbReference type="Proteomes" id="UP001054857"/>
    </source>
</evidence>
<feature type="compositionally biased region" description="Basic and acidic residues" evidence="1">
    <location>
        <begin position="913"/>
        <end position="924"/>
    </location>
</feature>
<feature type="region of interest" description="Disordered" evidence="1">
    <location>
        <begin position="874"/>
        <end position="945"/>
    </location>
</feature>
<feature type="compositionally biased region" description="Low complexity" evidence="1">
    <location>
        <begin position="1073"/>
        <end position="1090"/>
    </location>
</feature>
<name>A0AAD3DXE8_9CHLO</name>
<feature type="compositionally biased region" description="Low complexity" evidence="1">
    <location>
        <begin position="466"/>
        <end position="484"/>
    </location>
</feature>
<reference evidence="3 4" key="1">
    <citation type="journal article" date="2021" name="Sci. Rep.">
        <title>Genome sequencing of the multicellular alga Astrephomene provides insights into convergent evolution of germ-soma differentiation.</title>
        <authorList>
            <person name="Yamashita S."/>
            <person name="Yamamoto K."/>
            <person name="Matsuzaki R."/>
            <person name="Suzuki S."/>
            <person name="Yamaguchi H."/>
            <person name="Hirooka S."/>
            <person name="Minakuchi Y."/>
            <person name="Miyagishima S."/>
            <person name="Kawachi M."/>
            <person name="Toyoda A."/>
            <person name="Nozaki H."/>
        </authorList>
    </citation>
    <scope>NUCLEOTIDE SEQUENCE [LARGE SCALE GENOMIC DNA]</scope>
    <source>
        <strain evidence="3 4">NIES-4017</strain>
    </source>
</reference>
<feature type="region of interest" description="Disordered" evidence="1">
    <location>
        <begin position="1"/>
        <end position="107"/>
    </location>
</feature>
<feature type="region of interest" description="Disordered" evidence="1">
    <location>
        <begin position="142"/>
        <end position="227"/>
    </location>
</feature>
<dbReference type="InterPro" id="IPR051681">
    <property type="entry name" value="Ser/Thr_Kinases-Pseudokinases"/>
</dbReference>
<feature type="compositionally biased region" description="Low complexity" evidence="1">
    <location>
        <begin position="381"/>
        <end position="407"/>
    </location>
</feature>
<feature type="compositionally biased region" description="Pro residues" evidence="1">
    <location>
        <begin position="216"/>
        <end position="225"/>
    </location>
</feature>
<feature type="non-terminal residue" evidence="3">
    <location>
        <position position="1153"/>
    </location>
</feature>
<feature type="compositionally biased region" description="Low complexity" evidence="1">
    <location>
        <begin position="497"/>
        <end position="516"/>
    </location>
</feature>
<feature type="compositionally biased region" description="Gly residues" evidence="1">
    <location>
        <begin position="1049"/>
        <end position="1072"/>
    </location>
</feature>